<keyword evidence="4 6" id="KW-1133">Transmembrane helix</keyword>
<feature type="transmembrane region" description="Helical" evidence="6">
    <location>
        <begin position="159"/>
        <end position="179"/>
    </location>
</feature>
<protein>
    <submittedName>
        <fullName evidence="7">Putative channel-forming polypeptide</fullName>
    </submittedName>
</protein>
<dbReference type="GO" id="GO:0005886">
    <property type="term" value="C:plasma membrane"/>
    <property type="evidence" value="ECO:0007669"/>
    <property type="project" value="UniProtKB-SubCell"/>
</dbReference>
<dbReference type="InterPro" id="IPR043428">
    <property type="entry name" value="LivM-like"/>
</dbReference>
<name>Q8VUC2_BURCE</name>
<feature type="transmembrane region" description="Helical" evidence="6">
    <location>
        <begin position="209"/>
        <end position="231"/>
    </location>
</feature>
<dbReference type="CDD" id="cd06581">
    <property type="entry name" value="TM_PBP1_LivM_like"/>
    <property type="match status" value="1"/>
</dbReference>
<feature type="transmembrane region" description="Helical" evidence="6">
    <location>
        <begin position="86"/>
        <end position="105"/>
    </location>
</feature>
<keyword evidence="3 6" id="KW-0812">Transmembrane</keyword>
<dbReference type="Pfam" id="PF02653">
    <property type="entry name" value="BPD_transp_2"/>
    <property type="match status" value="1"/>
</dbReference>
<evidence type="ECO:0000256" key="4">
    <source>
        <dbReference type="ARBA" id="ARBA00022989"/>
    </source>
</evidence>
<dbReference type="PANTHER" id="PTHR30482:SF10">
    <property type="entry name" value="HIGH-AFFINITY BRANCHED-CHAIN AMINO ACID TRANSPORT PROTEIN BRAE"/>
    <property type="match status" value="1"/>
</dbReference>
<organism evidence="7">
    <name type="scientific">Burkholderia cepacia</name>
    <name type="common">Pseudomonas cepacia</name>
    <dbReference type="NCBI Taxonomy" id="292"/>
    <lineage>
        <taxon>Bacteria</taxon>
        <taxon>Pseudomonadati</taxon>
        <taxon>Pseudomonadota</taxon>
        <taxon>Betaproteobacteria</taxon>
        <taxon>Burkholderiales</taxon>
        <taxon>Burkholderiaceae</taxon>
        <taxon>Burkholderia</taxon>
        <taxon>Burkholderia cepacia complex</taxon>
    </lineage>
</organism>
<dbReference type="PANTHER" id="PTHR30482">
    <property type="entry name" value="HIGH-AFFINITY BRANCHED-CHAIN AMINO ACID TRANSPORT SYSTEM PERMEASE"/>
    <property type="match status" value="1"/>
</dbReference>
<feature type="transmembrane region" description="Helical" evidence="6">
    <location>
        <begin position="62"/>
        <end position="80"/>
    </location>
</feature>
<proteinExistence type="predicted"/>
<dbReference type="EMBL" id="AF169302">
    <property type="protein sequence ID" value="AAL50009.1"/>
    <property type="molecule type" value="Genomic_DNA"/>
</dbReference>
<feature type="transmembrane region" description="Helical" evidence="6">
    <location>
        <begin position="35"/>
        <end position="55"/>
    </location>
</feature>
<evidence type="ECO:0000256" key="3">
    <source>
        <dbReference type="ARBA" id="ARBA00022692"/>
    </source>
</evidence>
<evidence type="ECO:0000256" key="5">
    <source>
        <dbReference type="ARBA" id="ARBA00023136"/>
    </source>
</evidence>
<keyword evidence="2" id="KW-1003">Cell membrane</keyword>
<dbReference type="GO" id="GO:0015658">
    <property type="term" value="F:branched-chain amino acid transmembrane transporter activity"/>
    <property type="evidence" value="ECO:0007669"/>
    <property type="project" value="InterPro"/>
</dbReference>
<comment type="subcellular location">
    <subcellularLocation>
        <location evidence="1">Cell membrane</location>
        <topology evidence="1">Multi-pass membrane protein</topology>
    </subcellularLocation>
</comment>
<dbReference type="AlphaFoldDB" id="Q8VUC2"/>
<evidence type="ECO:0000313" key="7">
    <source>
        <dbReference type="EMBL" id="AAL50009.1"/>
    </source>
</evidence>
<reference evidence="7" key="2">
    <citation type="journal article" date="2002" name="J. Bacteriol.">
        <title>Origins of the 2,4-dinitrotoluene pathway.</title>
        <authorList>
            <person name="Johnson G.R."/>
            <person name="Jain R.K."/>
            <person name="Spain J.C."/>
        </authorList>
    </citation>
    <scope>NUCLEOTIDE SEQUENCE</scope>
    <source>
        <strain evidence="7">R34</strain>
    </source>
</reference>
<reference evidence="7" key="1">
    <citation type="journal article" date="2000" name="Arch. Microbiol.">
        <title>Properties of the trihydroxytoluene oxygenase from Burkholderia cepacia R34: an extradiol dioxygenase from the 2,4-dinitrotoluene pathway.</title>
        <authorList>
            <person name="Johnson G.R."/>
            <person name="Jain R.K."/>
            <person name="Spain J.C."/>
        </authorList>
    </citation>
    <scope>NUCLEOTIDE SEQUENCE</scope>
    <source>
        <strain evidence="7">R34</strain>
    </source>
</reference>
<accession>Q8VUC2</accession>
<keyword evidence="5 6" id="KW-0472">Membrane</keyword>
<feature type="transmembrane region" description="Helical" evidence="6">
    <location>
        <begin position="110"/>
        <end position="128"/>
    </location>
</feature>
<evidence type="ECO:0000256" key="2">
    <source>
        <dbReference type="ARBA" id="ARBA00022475"/>
    </source>
</evidence>
<evidence type="ECO:0000256" key="1">
    <source>
        <dbReference type="ARBA" id="ARBA00004651"/>
    </source>
</evidence>
<feature type="transmembrane region" description="Helical" evidence="6">
    <location>
        <begin position="243"/>
        <end position="271"/>
    </location>
</feature>
<sequence>MDMNRLRLILIGLFTLAWLVLPMQAERHLVDGLNFAALLAIGGLGVGMLLGQCGIVNLGQAAFYGIGAYATGYGTTVLGWHWLPSMLMGMALSGGVAALIGLPILRLSGFFLALATLAVGSIAGVLFFEWDWLTGGTLGVGGIPKLGLMGFELSDPTRFHYFIWPLVALLLWLASNLVNSRQGLAMRAMRDAAPAAEVLSVDMHRIKTVMFVLCAMLGALAGSLFAHYVSFVSVQSFTVERSILFLLVPVVAGARSVLGIVIGALFVALMPEALSTLGDMHQVLFGLALVLVVTLLPSGLTGLATRLVARKEGA</sequence>
<dbReference type="InterPro" id="IPR001851">
    <property type="entry name" value="ABC_transp_permease"/>
</dbReference>
<feature type="transmembrane region" description="Helical" evidence="6">
    <location>
        <begin position="283"/>
        <end position="304"/>
    </location>
</feature>
<evidence type="ECO:0000256" key="6">
    <source>
        <dbReference type="SAM" id="Phobius"/>
    </source>
</evidence>